<evidence type="ECO:0000256" key="1">
    <source>
        <dbReference type="SAM" id="MobiDB-lite"/>
    </source>
</evidence>
<dbReference type="EMBL" id="JAULSY010000013">
    <property type="protein sequence ID" value="KAK0672427.1"/>
    <property type="molecule type" value="Genomic_DNA"/>
</dbReference>
<evidence type="ECO:0000259" key="2">
    <source>
        <dbReference type="Pfam" id="PF06985"/>
    </source>
</evidence>
<keyword evidence="4" id="KW-1185">Reference proteome</keyword>
<reference evidence="3" key="1">
    <citation type="submission" date="2023-06" db="EMBL/GenBank/DDBJ databases">
        <title>Genome-scale phylogeny and comparative genomics of the fungal order Sordariales.</title>
        <authorList>
            <consortium name="Lawrence Berkeley National Laboratory"/>
            <person name="Hensen N."/>
            <person name="Bonometti L."/>
            <person name="Westerberg I."/>
            <person name="Brannstrom I.O."/>
            <person name="Guillou S."/>
            <person name="Cros-Aarteil S."/>
            <person name="Calhoun S."/>
            <person name="Haridas S."/>
            <person name="Kuo A."/>
            <person name="Mondo S."/>
            <person name="Pangilinan J."/>
            <person name="Riley R."/>
            <person name="Labutti K."/>
            <person name="Andreopoulos B."/>
            <person name="Lipzen A."/>
            <person name="Chen C."/>
            <person name="Yanf M."/>
            <person name="Daum C."/>
            <person name="Ng V."/>
            <person name="Clum A."/>
            <person name="Steindorff A."/>
            <person name="Ohm R."/>
            <person name="Martin F."/>
            <person name="Silar P."/>
            <person name="Natvig D."/>
            <person name="Lalanne C."/>
            <person name="Gautier V."/>
            <person name="Ament-Velasquez S.L."/>
            <person name="Kruys A."/>
            <person name="Hutchinson M.I."/>
            <person name="Powell A.J."/>
            <person name="Barry K."/>
            <person name="Miller A.N."/>
            <person name="Grigoriev I.V."/>
            <person name="Debuchy R."/>
            <person name="Gladieux P."/>
            <person name="Thoren M.H."/>
            <person name="Johannesson H."/>
        </authorList>
    </citation>
    <scope>NUCLEOTIDE SEQUENCE</scope>
    <source>
        <strain evidence="3">CBS 307.81</strain>
    </source>
</reference>
<accession>A0AA39ZKL2</accession>
<organism evidence="3 4">
    <name type="scientific">Cercophora samala</name>
    <dbReference type="NCBI Taxonomy" id="330535"/>
    <lineage>
        <taxon>Eukaryota</taxon>
        <taxon>Fungi</taxon>
        <taxon>Dikarya</taxon>
        <taxon>Ascomycota</taxon>
        <taxon>Pezizomycotina</taxon>
        <taxon>Sordariomycetes</taxon>
        <taxon>Sordariomycetidae</taxon>
        <taxon>Sordariales</taxon>
        <taxon>Lasiosphaeriaceae</taxon>
        <taxon>Cercophora</taxon>
    </lineage>
</organism>
<dbReference type="PANTHER" id="PTHR10622:SF10">
    <property type="entry name" value="HET DOMAIN-CONTAINING PROTEIN"/>
    <property type="match status" value="1"/>
</dbReference>
<feature type="domain" description="Heterokaryon incompatibility" evidence="2">
    <location>
        <begin position="21"/>
        <end position="109"/>
    </location>
</feature>
<gene>
    <name evidence="3" type="ORF">QBC41DRAFT_362541</name>
</gene>
<protein>
    <submittedName>
        <fullName evidence="3">Vegetative incompatibility protein HET-E-1</fullName>
    </submittedName>
</protein>
<evidence type="ECO:0000313" key="3">
    <source>
        <dbReference type="EMBL" id="KAK0672427.1"/>
    </source>
</evidence>
<feature type="region of interest" description="Disordered" evidence="1">
    <location>
        <begin position="648"/>
        <end position="668"/>
    </location>
</feature>
<dbReference type="Pfam" id="PF06985">
    <property type="entry name" value="HET"/>
    <property type="match status" value="1"/>
</dbReference>
<comment type="caution">
    <text evidence="3">The sequence shown here is derived from an EMBL/GenBank/DDBJ whole genome shotgun (WGS) entry which is preliminary data.</text>
</comment>
<dbReference type="Proteomes" id="UP001174997">
    <property type="component" value="Unassembled WGS sequence"/>
</dbReference>
<feature type="compositionally biased region" description="Acidic residues" evidence="1">
    <location>
        <begin position="649"/>
        <end position="668"/>
    </location>
</feature>
<proteinExistence type="predicted"/>
<dbReference type="InterPro" id="IPR010730">
    <property type="entry name" value="HET"/>
</dbReference>
<dbReference type="PANTHER" id="PTHR10622">
    <property type="entry name" value="HET DOMAIN-CONTAINING PROTEIN"/>
    <property type="match status" value="1"/>
</dbReference>
<sequence length="668" mass="75987">MRLLNTTTLKLDRFWNDIPQYAILSHTWGDQEVTFDDLSSPSRKSLNGWQKFKNCCKLARSQGWRYVWIDTCCINKADSDELGEAINSMFRWYEEAQICYAFLEDVPPHYCSDGKSRPRNSELVKSRWFKRGWTQQELLAPPFLAFLDSAWNIIGSRETLALAVRYATTIQQKEIQDFRSCSTATKLSWAARRETTRIEDRAYSLMGLLGVHMPLLYGEGKNAFVRLQQELIRLFNDETVLLWTTKRAIMSSNANLVAEFLEGHGHLPDWMVREGLFADSPEAFSETDWPYNLHNPLVITRFDRGPRNLSVSNGGISLNVELFQRFKDEGSKFQKRLANSQTPALYAIKLNCARMSEPNDPMILLLAGTSIGHPFYEVLRTPSLQSWKELITVTRRLEGKWQSLGRHSITLTSPKPSALSSPSTTLLSVHVAKGSGVPSLTVRRGFGYRPDENNHHQWSLVRPRAISDSSDPELHFQSWQNFGIIMLKDGGALMSNGTLCIRTLQLTGTGSHSIFYLLVVYCCPPSPRFGIWHINMTLPPPEKLVDLLNRESAGPKPETSIEGDTLGPENLLKFLNKDVHSALDLDPGVDYPHGAVRRRHGQPFSDANPTQETFANHWLKSSAADELEISKHVQLEISVVEKELLENDHPDEELWNYSEEDEFCDLDD</sequence>
<dbReference type="AlphaFoldDB" id="A0AA39ZKL2"/>
<evidence type="ECO:0000313" key="4">
    <source>
        <dbReference type="Proteomes" id="UP001174997"/>
    </source>
</evidence>
<name>A0AA39ZKL2_9PEZI</name>